<dbReference type="OrthoDB" id="2860586at2"/>
<protein>
    <recommendedName>
        <fullName evidence="1">Signal peptidase I</fullName>
        <ecNumber evidence="1">3.4.21.89</ecNumber>
    </recommendedName>
</protein>
<keyword evidence="2" id="KW-0472">Membrane</keyword>
<keyword evidence="3" id="KW-0378">Hydrolase</keyword>
<dbReference type="GO" id="GO:0006465">
    <property type="term" value="P:signal peptide processing"/>
    <property type="evidence" value="ECO:0007669"/>
    <property type="project" value="UniProtKB-UniRule"/>
</dbReference>
<dbReference type="EMBL" id="VNJI01000070">
    <property type="protein sequence ID" value="TVY01094.1"/>
    <property type="molecule type" value="Genomic_DNA"/>
</dbReference>
<gene>
    <name evidence="3" type="ORF">FPZ49_32535</name>
</gene>
<keyword evidence="2" id="KW-1133">Transmembrane helix</keyword>
<dbReference type="GO" id="GO:0004252">
    <property type="term" value="F:serine-type endopeptidase activity"/>
    <property type="evidence" value="ECO:0007669"/>
    <property type="project" value="UniProtKB-UniRule"/>
</dbReference>
<comment type="caution">
    <text evidence="3">The sequence shown here is derived from an EMBL/GenBank/DDBJ whole genome shotgun (WGS) entry which is preliminary data.</text>
</comment>
<evidence type="ECO:0000313" key="4">
    <source>
        <dbReference type="Proteomes" id="UP000317036"/>
    </source>
</evidence>
<dbReference type="GO" id="GO:0009003">
    <property type="term" value="F:signal peptidase activity"/>
    <property type="evidence" value="ECO:0007669"/>
    <property type="project" value="UniProtKB-EC"/>
</dbReference>
<dbReference type="GO" id="GO:0016020">
    <property type="term" value="C:membrane"/>
    <property type="evidence" value="ECO:0007669"/>
    <property type="project" value="UniProtKB-UniRule"/>
</dbReference>
<name>A0A559JMI5_9BACL</name>
<keyword evidence="4" id="KW-1185">Reference proteome</keyword>
<evidence type="ECO:0000256" key="1">
    <source>
        <dbReference type="NCBIfam" id="TIGR02228"/>
    </source>
</evidence>
<dbReference type="AlphaFoldDB" id="A0A559JMI5"/>
<reference evidence="3 4" key="1">
    <citation type="submission" date="2019-07" db="EMBL/GenBank/DDBJ databases">
        <authorList>
            <person name="Kim J."/>
        </authorList>
    </citation>
    <scope>NUCLEOTIDE SEQUENCE [LARGE SCALE GENOMIC DNA]</scope>
    <source>
        <strain evidence="3 4">JC52</strain>
    </source>
</reference>
<proteinExistence type="predicted"/>
<keyword evidence="2" id="KW-0812">Transmembrane</keyword>
<evidence type="ECO:0000256" key="2">
    <source>
        <dbReference type="SAM" id="Phobius"/>
    </source>
</evidence>
<dbReference type="Proteomes" id="UP000317036">
    <property type="component" value="Unassembled WGS sequence"/>
</dbReference>
<accession>A0A559JMI5</accession>
<organism evidence="3 4">
    <name type="scientific">Paenibacillus cremeus</name>
    <dbReference type="NCBI Taxonomy" id="2163881"/>
    <lineage>
        <taxon>Bacteria</taxon>
        <taxon>Bacillati</taxon>
        <taxon>Bacillota</taxon>
        <taxon>Bacilli</taxon>
        <taxon>Bacillales</taxon>
        <taxon>Paenibacillaceae</taxon>
        <taxon>Paenibacillus</taxon>
    </lineage>
</organism>
<dbReference type="InterPro" id="IPR001733">
    <property type="entry name" value="Peptidase_S26B"/>
</dbReference>
<evidence type="ECO:0000313" key="3">
    <source>
        <dbReference type="EMBL" id="TVY01094.1"/>
    </source>
</evidence>
<feature type="transmembrane region" description="Helical" evidence="2">
    <location>
        <begin position="122"/>
        <end position="141"/>
    </location>
</feature>
<dbReference type="CDD" id="cd06462">
    <property type="entry name" value="Peptidase_S24_S26"/>
    <property type="match status" value="1"/>
</dbReference>
<sequence>MQINPIALKRLLSDRGYIHVPSHGISMAPLIRSGDICRFVPIEKLSDLRVGDIILFISNSGDLVGHRYIGTTTREGNVLYVCKGDFNRDSDPPIQADQIIGRMISIRGSKIEIHMSSFWMKIWGSMIVNIPVLSILIQYSIRVKRKLRAMMIHDNEISQ</sequence>
<dbReference type="NCBIfam" id="TIGR02228">
    <property type="entry name" value="sigpep_I_arch"/>
    <property type="match status" value="1"/>
</dbReference>
<dbReference type="EC" id="3.4.21.89" evidence="1"/>